<dbReference type="InterPro" id="IPR046921">
    <property type="entry name" value="ABC-3C_CTD11"/>
</dbReference>
<dbReference type="EMBL" id="CP008944">
    <property type="protein sequence ID" value="AIG63531.1"/>
    <property type="molecule type" value="Genomic_DNA"/>
</dbReference>
<feature type="domain" description="ABC-three component systems C-terminal" evidence="1">
    <location>
        <begin position="271"/>
        <end position="409"/>
    </location>
</feature>
<keyword evidence="3" id="KW-1185">Reference proteome</keyword>
<organism evidence="2 3">
    <name type="scientific">Corynebacterium atypicum</name>
    <dbReference type="NCBI Taxonomy" id="191610"/>
    <lineage>
        <taxon>Bacteria</taxon>
        <taxon>Bacillati</taxon>
        <taxon>Actinomycetota</taxon>
        <taxon>Actinomycetes</taxon>
        <taxon>Mycobacteriales</taxon>
        <taxon>Corynebacteriaceae</taxon>
        <taxon>Corynebacterium</taxon>
    </lineage>
</organism>
<reference evidence="2 3" key="1">
    <citation type="submission" date="2014-07" db="EMBL/GenBank/DDBJ databases">
        <title>Complete genome sequence of Corynebacterium atypicum DSM 44849: identifiction of the mycolic acid biosynthesis genes.</title>
        <authorList>
            <person name="Tippelt A."/>
            <person name="Mollmann S."/>
            <person name="Albersmeier A."/>
            <person name="Jaenicke S."/>
            <person name="Ruckert C."/>
            <person name="Tauch A."/>
        </authorList>
    </citation>
    <scope>NUCLEOTIDE SEQUENCE [LARGE SCALE GENOMIC DNA]</scope>
    <source>
        <strain evidence="2 3">R2070</strain>
    </source>
</reference>
<evidence type="ECO:0000259" key="1">
    <source>
        <dbReference type="Pfam" id="PF20277"/>
    </source>
</evidence>
<gene>
    <name evidence="2" type="ORF">CATYP_01240</name>
</gene>
<sequence length="413" mass="45859">MSQLCFATFARALQKVLIQPAAVYSTPARQGVKKPSTARPKMTSTDGYIVEVLLRWIQDFAPVADKDGWDVWRSPKTVNGLLGQKIELHTGFGSVLNQPGLRKAGRDAFGKIAQNIAPMRETDFKTELIELIKDDPEISADAAEDLLYTATNDEVAFYADTFISAISRPNKKRAGNDSLTAADVALAARNKDVCPVCRKERLVKTVKGERRPFFEIVSFTIDDNSSETDREAVCVKCAKLAASTGALLVDPDTLTTLREVRKRRIEATALQDLALDAQLGPAISDVIETLGERIMSGNVPDLTMDAVRVTDKIRTEFYELAGRIRIHVLQWYRIIEHEFRALEGVRGRSRFDAIAGQVADFYDQASQHTDDQQAIFDHVADWIHTNSDSTNLNASVIVTCFFVQNCEVFDAIA</sequence>
<proteinExistence type="predicted"/>
<accession>A0ABM5QL76</accession>
<dbReference type="RefSeq" id="WP_038607414.1">
    <property type="nucleotide sequence ID" value="NZ_CP008944.1"/>
</dbReference>
<dbReference type="Proteomes" id="UP000028504">
    <property type="component" value="Chromosome"/>
</dbReference>
<evidence type="ECO:0000313" key="2">
    <source>
        <dbReference type="EMBL" id="AIG63531.1"/>
    </source>
</evidence>
<dbReference type="Pfam" id="PF20277">
    <property type="entry name" value="CTD11"/>
    <property type="match status" value="1"/>
</dbReference>
<protein>
    <submittedName>
        <fullName evidence="2">Zn-ribbon containing protein</fullName>
    </submittedName>
</protein>
<evidence type="ECO:0000313" key="3">
    <source>
        <dbReference type="Proteomes" id="UP000028504"/>
    </source>
</evidence>
<name>A0ABM5QL76_9CORY</name>